<reference evidence="1 2" key="1">
    <citation type="submission" date="2024-09" db="EMBL/GenBank/DDBJ databases">
        <authorList>
            <person name="Sun Q."/>
            <person name="Mori K."/>
        </authorList>
    </citation>
    <scope>NUCLEOTIDE SEQUENCE [LARGE SCALE GENOMIC DNA]</scope>
    <source>
        <strain evidence="1 2">JCM 15389</strain>
    </source>
</reference>
<accession>A0ABV6C4H8</accession>
<evidence type="ECO:0000313" key="1">
    <source>
        <dbReference type="EMBL" id="MFC0082600.1"/>
    </source>
</evidence>
<dbReference type="RefSeq" id="WP_377790207.1">
    <property type="nucleotide sequence ID" value="NZ_JBHLYQ010000120.1"/>
</dbReference>
<organism evidence="1 2">
    <name type="scientific">Aciditerrimonas ferrireducens</name>
    <dbReference type="NCBI Taxonomy" id="667306"/>
    <lineage>
        <taxon>Bacteria</taxon>
        <taxon>Bacillati</taxon>
        <taxon>Actinomycetota</taxon>
        <taxon>Acidimicrobiia</taxon>
        <taxon>Acidimicrobiales</taxon>
        <taxon>Acidimicrobiaceae</taxon>
        <taxon>Aciditerrimonas</taxon>
    </lineage>
</organism>
<keyword evidence="2" id="KW-1185">Reference proteome</keyword>
<sequence>VPSGQATTVPSDALAQLAGLWQAWGRSGQAPAAGSTPFALGGALVNEGQVLAGQVGLAELAGARVDLSLAAVPGAAEQMTLGQTVCGAIGETLVLDPTTGSLVQPASRDRFGSLVPPGTYQQVQEDAVLPVCVIGTPGGLTVVSGAGGFWQAQTTPAG</sequence>
<dbReference type="Proteomes" id="UP001589788">
    <property type="component" value="Unassembled WGS sequence"/>
</dbReference>
<dbReference type="EMBL" id="JBHLYQ010000120">
    <property type="protein sequence ID" value="MFC0082600.1"/>
    <property type="molecule type" value="Genomic_DNA"/>
</dbReference>
<gene>
    <name evidence="1" type="ORF">ACFFRE_10700</name>
</gene>
<evidence type="ECO:0000313" key="2">
    <source>
        <dbReference type="Proteomes" id="UP001589788"/>
    </source>
</evidence>
<feature type="non-terminal residue" evidence="1">
    <location>
        <position position="1"/>
    </location>
</feature>
<name>A0ABV6C4H8_9ACTN</name>
<proteinExistence type="predicted"/>
<protein>
    <submittedName>
        <fullName evidence="1">Uncharacterized protein</fullName>
    </submittedName>
</protein>
<comment type="caution">
    <text evidence="1">The sequence shown here is derived from an EMBL/GenBank/DDBJ whole genome shotgun (WGS) entry which is preliminary data.</text>
</comment>